<dbReference type="InterPro" id="IPR023296">
    <property type="entry name" value="Glyco_hydro_beta-prop_sf"/>
</dbReference>
<evidence type="ECO:0000313" key="6">
    <source>
        <dbReference type="Proteomes" id="UP001523565"/>
    </source>
</evidence>
<dbReference type="SUPFAM" id="SSF75005">
    <property type="entry name" value="Arabinanase/levansucrase/invertase"/>
    <property type="match status" value="1"/>
</dbReference>
<evidence type="ECO:0000256" key="2">
    <source>
        <dbReference type="ARBA" id="ARBA00022801"/>
    </source>
</evidence>
<organism evidence="5 6">
    <name type="scientific">Ohessyouella blattaphilus</name>
    <dbReference type="NCBI Taxonomy" id="2949333"/>
    <lineage>
        <taxon>Bacteria</taxon>
        <taxon>Bacillati</taxon>
        <taxon>Bacillota</taxon>
        <taxon>Clostridia</taxon>
        <taxon>Lachnospirales</taxon>
        <taxon>Lachnospiraceae</taxon>
        <taxon>Ohessyouella</taxon>
    </lineage>
</organism>
<sequence>MKYYCNPLNVPYRYQFNMDPRANGALQIDREAADPSLIFFKGKYYIFASMNLSVWVSEDLVSWEAKRLPESLPLYDYAPDVRVVGDYVYFCASKKGEICNYYRTKDVVAGPYEEIKGTFDFWDPHLFVDDDGRFYFYWGCSNITPVWGVELEPETMLPKTERIELISGDPFLRGYERMGVDNSEFPRSEAEVEQMYQGFLKQSGMTEDQVPKEYAPQIRGMFTRRPFIEGPWMTKHGGKYYLEYACPGAEYNVYADGVYTADSPLGPFTLAKNNPYSYHPGGFMPGAGHGSTLEDRVGNLWHTSTMSISVNHQFERRVGLWPAGFDEDGELYCNQNYGDWPIAVTEGEQDPWREPQWYLLSYAKPASASSSAPEKGPDQAVNEDSKNWWKASDNSSGQWLEVDLEREMDIRAIQVNFADDKLEMDSPGEIKGSQTQPRYIEERNLCTRWKLEGSLDGKEYCVIEDKSKANTDLPHDFIVRESGINARFIRLTILEIPYDAVPCISGLRIFGMGDGELPESSSFSAKRSTDDLDLLVTIEGKESATGYNILWGHESDKLYHSYQIYRDPADVREAKDAVITKRIGALVKGEEYFVRVDSYNENGISKGKVIRL</sequence>
<dbReference type="Proteomes" id="UP001523565">
    <property type="component" value="Unassembled WGS sequence"/>
</dbReference>
<dbReference type="CDD" id="cd08982">
    <property type="entry name" value="GH43-like"/>
    <property type="match status" value="1"/>
</dbReference>
<evidence type="ECO:0000256" key="3">
    <source>
        <dbReference type="ARBA" id="ARBA00023295"/>
    </source>
</evidence>
<keyword evidence="2" id="KW-0378">Hydrolase</keyword>
<dbReference type="PANTHER" id="PTHR42812">
    <property type="entry name" value="BETA-XYLOSIDASE"/>
    <property type="match status" value="1"/>
</dbReference>
<evidence type="ECO:0000256" key="1">
    <source>
        <dbReference type="ARBA" id="ARBA00009865"/>
    </source>
</evidence>
<evidence type="ECO:0000259" key="4">
    <source>
        <dbReference type="PROSITE" id="PS50022"/>
    </source>
</evidence>
<reference evidence="5 6" key="1">
    <citation type="journal article" date="2022" name="Genome Biol. Evol.">
        <title>Host diet, physiology and behaviors set the stage for Lachnospiraceae cladogenesis.</title>
        <authorList>
            <person name="Vera-Ponce De Leon A."/>
            <person name="Schneider M."/>
            <person name="Jahnes B.C."/>
            <person name="Sadowski V."/>
            <person name="Camuy-Velez L.A."/>
            <person name="Duan J."/>
            <person name="Sabree Z.L."/>
        </authorList>
    </citation>
    <scope>NUCLEOTIDE SEQUENCE [LARGE SCALE GENOMIC DNA]</scope>
    <source>
        <strain evidence="5 6">PAL227</strain>
    </source>
</reference>
<dbReference type="Pfam" id="PF04616">
    <property type="entry name" value="Glyco_hydro_43"/>
    <property type="match status" value="2"/>
</dbReference>
<dbReference type="Pfam" id="PF00754">
    <property type="entry name" value="F5_F8_type_C"/>
    <property type="match status" value="1"/>
</dbReference>
<proteinExistence type="inferred from homology"/>
<evidence type="ECO:0000313" key="5">
    <source>
        <dbReference type="EMBL" id="MCP1108960.1"/>
    </source>
</evidence>
<name>A0ABT1EE28_9FIRM</name>
<comment type="caution">
    <text evidence="5">The sequence shown here is derived from an EMBL/GenBank/DDBJ whole genome shotgun (WGS) entry which is preliminary data.</text>
</comment>
<keyword evidence="6" id="KW-1185">Reference proteome</keyword>
<dbReference type="InterPro" id="IPR000421">
    <property type="entry name" value="FA58C"/>
</dbReference>
<dbReference type="Gene3D" id="2.60.120.260">
    <property type="entry name" value="Galactose-binding domain-like"/>
    <property type="match status" value="1"/>
</dbReference>
<comment type="similarity">
    <text evidence="1">Belongs to the glycosyl hydrolase 43 family.</text>
</comment>
<dbReference type="InterPro" id="IPR006710">
    <property type="entry name" value="Glyco_hydro_43"/>
</dbReference>
<dbReference type="Gene3D" id="2.115.10.20">
    <property type="entry name" value="Glycosyl hydrolase domain, family 43"/>
    <property type="match status" value="1"/>
</dbReference>
<dbReference type="EMBL" id="JAMZFV010000001">
    <property type="protein sequence ID" value="MCP1108960.1"/>
    <property type="molecule type" value="Genomic_DNA"/>
</dbReference>
<gene>
    <name evidence="5" type="ORF">NK118_01685</name>
</gene>
<dbReference type="InterPro" id="IPR008979">
    <property type="entry name" value="Galactose-bd-like_sf"/>
</dbReference>
<accession>A0ABT1EE28</accession>
<dbReference type="SUPFAM" id="SSF49785">
    <property type="entry name" value="Galactose-binding domain-like"/>
    <property type="match status" value="1"/>
</dbReference>
<dbReference type="RefSeq" id="WP_262067864.1">
    <property type="nucleotide sequence ID" value="NZ_JAMXOC010000001.1"/>
</dbReference>
<protein>
    <submittedName>
        <fullName evidence="5">Family 43 glycosylhydrolase</fullName>
    </submittedName>
</protein>
<dbReference type="InterPro" id="IPR051795">
    <property type="entry name" value="Glycosyl_Hydrlase_43"/>
</dbReference>
<dbReference type="PROSITE" id="PS50022">
    <property type="entry name" value="FA58C_3"/>
    <property type="match status" value="1"/>
</dbReference>
<keyword evidence="3" id="KW-0326">Glycosidase</keyword>
<feature type="domain" description="F5/8 type C" evidence="4">
    <location>
        <begin position="352"/>
        <end position="512"/>
    </location>
</feature>
<dbReference type="PANTHER" id="PTHR42812:SF14">
    <property type="entry name" value="SECRETED PROTEIN"/>
    <property type="match status" value="1"/>
</dbReference>